<sequence>MRIAVVKESSASEPRVSASVDTVKRYVSLGADVVVASGAGLASGI</sequence>
<dbReference type="Pfam" id="PF05222">
    <property type="entry name" value="AlaDh_PNT_N"/>
    <property type="match status" value="1"/>
</dbReference>
<comment type="caution">
    <text evidence="2">The sequence shown here is derived from an EMBL/GenBank/DDBJ whole genome shotgun (WGS) entry which is preliminary data.</text>
</comment>
<dbReference type="InterPro" id="IPR007886">
    <property type="entry name" value="AlaDH/PNT_N"/>
</dbReference>
<evidence type="ECO:0000259" key="1">
    <source>
        <dbReference type="Pfam" id="PF05222"/>
    </source>
</evidence>
<dbReference type="Gene3D" id="3.40.50.720">
    <property type="entry name" value="NAD(P)-binding Rossmann-like Domain"/>
    <property type="match status" value="1"/>
</dbReference>
<gene>
    <name evidence="2" type="ORF">DI549_22070</name>
</gene>
<protein>
    <submittedName>
        <fullName evidence="2">NAD(P)(+) transhydrogenase (Re/Si-specific) subunit alpha</fullName>
    </submittedName>
</protein>
<dbReference type="Proteomes" id="UP000248887">
    <property type="component" value="Unassembled WGS sequence"/>
</dbReference>
<feature type="non-terminal residue" evidence="2">
    <location>
        <position position="45"/>
    </location>
</feature>
<reference evidence="2 3" key="1">
    <citation type="submission" date="2017-08" db="EMBL/GenBank/DDBJ databases">
        <title>Infants hospitalized years apart are colonized by the same room-sourced microbial strains.</title>
        <authorList>
            <person name="Brooks B."/>
            <person name="Olm M.R."/>
            <person name="Firek B.A."/>
            <person name="Baker R."/>
            <person name="Thomas B.C."/>
            <person name="Morowitz M.J."/>
            <person name="Banfield J.F."/>
        </authorList>
    </citation>
    <scope>NUCLEOTIDE SEQUENCE [LARGE SCALE GENOMIC DNA]</scope>
    <source>
        <strain evidence="2">S2_005_001_R2_27</strain>
    </source>
</reference>
<evidence type="ECO:0000313" key="2">
    <source>
        <dbReference type="EMBL" id="PZQ78715.1"/>
    </source>
</evidence>
<proteinExistence type="predicted"/>
<feature type="domain" description="Alanine dehydrogenase/pyridine nucleotide transhydrogenase N-terminal" evidence="1">
    <location>
        <begin position="5"/>
        <end position="45"/>
    </location>
</feature>
<evidence type="ECO:0000313" key="3">
    <source>
        <dbReference type="Proteomes" id="UP000248887"/>
    </source>
</evidence>
<dbReference type="AlphaFoldDB" id="A0A2W5QUT6"/>
<dbReference type="SUPFAM" id="SSF52283">
    <property type="entry name" value="Formate/glycerate dehydrogenase catalytic domain-like"/>
    <property type="match status" value="1"/>
</dbReference>
<dbReference type="EMBL" id="QFQD01000124">
    <property type="protein sequence ID" value="PZQ78715.1"/>
    <property type="molecule type" value="Genomic_DNA"/>
</dbReference>
<name>A0A2W5QUT6_ANCNO</name>
<organism evidence="2 3">
    <name type="scientific">Ancylobacter novellus</name>
    <name type="common">Thiobacillus novellus</name>
    <dbReference type="NCBI Taxonomy" id="921"/>
    <lineage>
        <taxon>Bacteria</taxon>
        <taxon>Pseudomonadati</taxon>
        <taxon>Pseudomonadota</taxon>
        <taxon>Alphaproteobacteria</taxon>
        <taxon>Hyphomicrobiales</taxon>
        <taxon>Xanthobacteraceae</taxon>
        <taxon>Ancylobacter</taxon>
    </lineage>
</organism>
<accession>A0A2W5QUT6</accession>